<dbReference type="AlphaFoldDB" id="A0A6C0EMK6"/>
<proteinExistence type="predicted"/>
<dbReference type="InterPro" id="IPR000340">
    <property type="entry name" value="Dual-sp_phosphatase_cat-dom"/>
</dbReference>
<dbReference type="GO" id="GO:0008330">
    <property type="term" value="F:protein tyrosine/threonine phosphatase activity"/>
    <property type="evidence" value="ECO:0007669"/>
    <property type="project" value="TreeGrafter"/>
</dbReference>
<dbReference type="EMBL" id="MN738884">
    <property type="protein sequence ID" value="QHT29871.1"/>
    <property type="molecule type" value="Genomic_DNA"/>
</dbReference>
<evidence type="ECO:0000256" key="1">
    <source>
        <dbReference type="ARBA" id="ARBA00022801"/>
    </source>
</evidence>
<dbReference type="GO" id="GO:0005737">
    <property type="term" value="C:cytoplasm"/>
    <property type="evidence" value="ECO:0007669"/>
    <property type="project" value="TreeGrafter"/>
</dbReference>
<organism evidence="5">
    <name type="scientific">viral metagenome</name>
    <dbReference type="NCBI Taxonomy" id="1070528"/>
    <lineage>
        <taxon>unclassified sequences</taxon>
        <taxon>metagenomes</taxon>
        <taxon>organismal metagenomes</taxon>
    </lineage>
</organism>
<keyword evidence="2" id="KW-0904">Protein phosphatase</keyword>
<dbReference type="PROSITE" id="PS50054">
    <property type="entry name" value="TYR_PHOSPHATASE_DUAL"/>
    <property type="match status" value="1"/>
</dbReference>
<dbReference type="GO" id="GO:0033550">
    <property type="term" value="F:MAP kinase tyrosine phosphatase activity"/>
    <property type="evidence" value="ECO:0007669"/>
    <property type="project" value="TreeGrafter"/>
</dbReference>
<dbReference type="PANTHER" id="PTHR10159">
    <property type="entry name" value="DUAL SPECIFICITY PROTEIN PHOSPHATASE"/>
    <property type="match status" value="1"/>
</dbReference>
<protein>
    <recommendedName>
        <fullName evidence="6">Dual specificity phosphatase catalytic domain</fullName>
    </recommendedName>
</protein>
<sequence>MSVILPGKLYLGNVVNVNRLPWLNQHNIHTIVCVASKDDVTIKPEIYASKRVYQWEIMDHTSQVLDFEPVIQQIEESMQYGAVLVNCAVGISRSASFVIAYLMKTQYMSFHDAFVAVKRARPRISPNPFFMAQLQAYETKTRPSEL</sequence>
<evidence type="ECO:0000259" key="3">
    <source>
        <dbReference type="PROSITE" id="PS50054"/>
    </source>
</evidence>
<feature type="domain" description="Tyrosine specific protein phosphatases" evidence="4">
    <location>
        <begin position="65"/>
        <end position="122"/>
    </location>
</feature>
<dbReference type="PANTHER" id="PTHR10159:SF519">
    <property type="entry name" value="DUAL SPECIFICITY PROTEIN PHOSPHATASE MPK3"/>
    <property type="match status" value="1"/>
</dbReference>
<dbReference type="InterPro" id="IPR000387">
    <property type="entry name" value="Tyr_Pase_dom"/>
</dbReference>
<dbReference type="GO" id="GO:0043409">
    <property type="term" value="P:negative regulation of MAPK cascade"/>
    <property type="evidence" value="ECO:0007669"/>
    <property type="project" value="TreeGrafter"/>
</dbReference>
<reference evidence="5" key="1">
    <citation type="journal article" date="2020" name="Nature">
        <title>Giant virus diversity and host interactions through global metagenomics.</title>
        <authorList>
            <person name="Schulz F."/>
            <person name="Roux S."/>
            <person name="Paez-Espino D."/>
            <person name="Jungbluth S."/>
            <person name="Walsh D.A."/>
            <person name="Denef V.J."/>
            <person name="McMahon K.D."/>
            <person name="Konstantinidis K.T."/>
            <person name="Eloe-Fadrosh E.A."/>
            <person name="Kyrpides N.C."/>
            <person name="Woyke T."/>
        </authorList>
    </citation>
    <scope>NUCLEOTIDE SEQUENCE</scope>
    <source>
        <strain evidence="5">GVMAG-M-3300009068-24</strain>
    </source>
</reference>
<dbReference type="Pfam" id="PF00782">
    <property type="entry name" value="DSPc"/>
    <property type="match status" value="1"/>
</dbReference>
<evidence type="ECO:0000256" key="2">
    <source>
        <dbReference type="ARBA" id="ARBA00022912"/>
    </source>
</evidence>
<accession>A0A6C0EMK6</accession>
<keyword evidence="1" id="KW-0378">Hydrolase</keyword>
<dbReference type="Gene3D" id="3.90.190.10">
    <property type="entry name" value="Protein tyrosine phosphatase superfamily"/>
    <property type="match status" value="1"/>
</dbReference>
<dbReference type="InterPro" id="IPR029021">
    <property type="entry name" value="Prot-tyrosine_phosphatase-like"/>
</dbReference>
<evidence type="ECO:0000313" key="5">
    <source>
        <dbReference type="EMBL" id="QHT29871.1"/>
    </source>
</evidence>
<evidence type="ECO:0000259" key="4">
    <source>
        <dbReference type="PROSITE" id="PS50056"/>
    </source>
</evidence>
<dbReference type="SMART" id="SM00195">
    <property type="entry name" value="DSPc"/>
    <property type="match status" value="1"/>
</dbReference>
<dbReference type="GO" id="GO:0017017">
    <property type="term" value="F:MAP kinase tyrosine/serine/threonine phosphatase activity"/>
    <property type="evidence" value="ECO:0007669"/>
    <property type="project" value="TreeGrafter"/>
</dbReference>
<dbReference type="InterPro" id="IPR020422">
    <property type="entry name" value="TYR_PHOSPHATASE_DUAL_dom"/>
</dbReference>
<dbReference type="CDD" id="cd14498">
    <property type="entry name" value="DSP"/>
    <property type="match status" value="1"/>
</dbReference>
<evidence type="ECO:0008006" key="6">
    <source>
        <dbReference type="Google" id="ProtNLM"/>
    </source>
</evidence>
<name>A0A6C0EMK6_9ZZZZ</name>
<dbReference type="PROSITE" id="PS50056">
    <property type="entry name" value="TYR_PHOSPHATASE_2"/>
    <property type="match status" value="1"/>
</dbReference>
<dbReference type="SUPFAM" id="SSF52799">
    <property type="entry name" value="(Phosphotyrosine protein) phosphatases II"/>
    <property type="match status" value="1"/>
</dbReference>
<feature type="domain" description="Tyrosine-protein phosphatase" evidence="3">
    <location>
        <begin position="1"/>
        <end position="143"/>
    </location>
</feature>